<dbReference type="KEGG" id="asoc:CB4_03955"/>
<evidence type="ECO:0000313" key="1">
    <source>
        <dbReference type="EMBL" id="BAU29718.1"/>
    </source>
</evidence>
<reference evidence="1 2" key="1">
    <citation type="submission" date="2015-12" db="EMBL/GenBank/DDBJ databases">
        <title>Genome sequence of Aneurinibacillus soli.</title>
        <authorList>
            <person name="Lee J.S."/>
            <person name="Lee K.C."/>
            <person name="Kim K.K."/>
            <person name="Lee B.W."/>
        </authorList>
    </citation>
    <scope>NUCLEOTIDE SEQUENCE [LARGE SCALE GENOMIC DNA]</scope>
    <source>
        <strain evidence="1 2">CB4</strain>
    </source>
</reference>
<protein>
    <submittedName>
        <fullName evidence="1">Uncharacterized protein</fullName>
    </submittedName>
</protein>
<dbReference type="Proteomes" id="UP000217696">
    <property type="component" value="Chromosome"/>
</dbReference>
<organism evidence="1 2">
    <name type="scientific">Aneurinibacillus soli</name>
    <dbReference type="NCBI Taxonomy" id="1500254"/>
    <lineage>
        <taxon>Bacteria</taxon>
        <taxon>Bacillati</taxon>
        <taxon>Bacillota</taxon>
        <taxon>Bacilli</taxon>
        <taxon>Bacillales</taxon>
        <taxon>Paenibacillaceae</taxon>
        <taxon>Aneurinibacillus group</taxon>
        <taxon>Aneurinibacillus</taxon>
    </lineage>
</organism>
<keyword evidence="2" id="KW-1185">Reference proteome</keyword>
<accession>A0A0U5BDM9</accession>
<dbReference type="AlphaFoldDB" id="A0A0U5BDM9"/>
<dbReference type="EMBL" id="AP017312">
    <property type="protein sequence ID" value="BAU29718.1"/>
    <property type="molecule type" value="Genomic_DNA"/>
</dbReference>
<dbReference type="OrthoDB" id="2962251at2"/>
<sequence length="287" mass="33970">MEVIIDTSNQNSIYDSLEQLLKVKKEFIQYYILRNLNKLKEKYPPQTEISIPHFLSFLSEITHLDMTTIPNFDFITLFHLTTRTSKQIIEKEPLYNLFDALTENNELKYRLEKIGLTFYKEKDRLITFFKGNLIDWRSFLNGSESPTAQMIINRLEGNRFSPPDKCVNGFLFNGDIFENGDVRHIRYLPEIVDNMLRVLGEQQAIRNLCKEVTPFIITFKANVGEIIFDGSKKLNIKQTQYRIIRHCLYYLCNQYCRSWSEHDNPIVRMIDEQSVSEDRVLNVREVM</sequence>
<evidence type="ECO:0000313" key="2">
    <source>
        <dbReference type="Proteomes" id="UP000217696"/>
    </source>
</evidence>
<proteinExistence type="predicted"/>
<gene>
    <name evidence="1" type="ORF">CB4_03955</name>
</gene>
<name>A0A0U5BDM9_9BACL</name>
<dbReference type="RefSeq" id="WP_096467373.1">
    <property type="nucleotide sequence ID" value="NZ_AP017312.1"/>
</dbReference>